<dbReference type="Proteomes" id="UP001642484">
    <property type="component" value="Unassembled WGS sequence"/>
</dbReference>
<accession>A0ABP0KIJ5</accession>
<reference evidence="1 2" key="1">
    <citation type="submission" date="2024-02" db="EMBL/GenBank/DDBJ databases">
        <authorList>
            <person name="Chen Y."/>
            <person name="Shah S."/>
            <person name="Dougan E. K."/>
            <person name="Thang M."/>
            <person name="Chan C."/>
        </authorList>
    </citation>
    <scope>NUCLEOTIDE SEQUENCE [LARGE SCALE GENOMIC DNA]</scope>
</reference>
<comment type="caution">
    <text evidence="1">The sequence shown here is derived from an EMBL/GenBank/DDBJ whole genome shotgun (WGS) entry which is preliminary data.</text>
</comment>
<protein>
    <submittedName>
        <fullName evidence="1">Uncharacterized protein</fullName>
    </submittedName>
</protein>
<evidence type="ECO:0000313" key="2">
    <source>
        <dbReference type="Proteomes" id="UP001642484"/>
    </source>
</evidence>
<evidence type="ECO:0000313" key="1">
    <source>
        <dbReference type="EMBL" id="CAK9026655.1"/>
    </source>
</evidence>
<proteinExistence type="predicted"/>
<name>A0ABP0KIJ5_9DINO</name>
<keyword evidence="2" id="KW-1185">Reference proteome</keyword>
<organism evidence="1 2">
    <name type="scientific">Durusdinium trenchii</name>
    <dbReference type="NCBI Taxonomy" id="1381693"/>
    <lineage>
        <taxon>Eukaryota</taxon>
        <taxon>Sar</taxon>
        <taxon>Alveolata</taxon>
        <taxon>Dinophyceae</taxon>
        <taxon>Suessiales</taxon>
        <taxon>Symbiodiniaceae</taxon>
        <taxon>Durusdinium</taxon>
    </lineage>
</organism>
<gene>
    <name evidence="1" type="ORF">CCMP2556_LOCUS16461</name>
</gene>
<sequence>MLTCFVYAAFQPLPGVWPTRNLSPGKRLRSIARSAKKTKPEDKVQQVEEYLKRIGGSAKLKALKSVLRGISSDFLQKHFEVTSDGFVKSKQGHNKQEANIKEFLASRGIVPLALLLQTFRVSRRWLETHKDFFVKDEMVKLRIRPTIQPEACRECRHQLGFNLEHSQTSKRVAQSLSVQVGPKNCEKVTRERCVASIASLCGVGGTVWEVQEESRALCKCVWDSLHSSQELTCQLRRGNRTRKGDKRCPGKNRKCQNTGDV</sequence>
<dbReference type="EMBL" id="CAXAMN010008813">
    <property type="protein sequence ID" value="CAK9026655.1"/>
    <property type="molecule type" value="Genomic_DNA"/>
</dbReference>